<dbReference type="InterPro" id="IPR038437">
    <property type="entry name" value="GINS_Psf3_sf"/>
</dbReference>
<dbReference type="InterPro" id="IPR055221">
    <property type="entry name" value="PSF3_N"/>
</dbReference>
<comment type="subcellular location">
    <subcellularLocation>
        <location evidence="1">Nucleus</location>
    </subcellularLocation>
</comment>
<feature type="domain" description="GINS subunit" evidence="5">
    <location>
        <begin position="81"/>
        <end position="171"/>
    </location>
</feature>
<name>A0A383VWV2_TETOB</name>
<evidence type="ECO:0000256" key="3">
    <source>
        <dbReference type="ARBA" id="ARBA00022705"/>
    </source>
</evidence>
<comment type="similarity">
    <text evidence="2">Belongs to the GINS3/PSF3 family.</text>
</comment>
<protein>
    <submittedName>
        <fullName evidence="7">Uncharacterized protein</fullName>
    </submittedName>
</protein>
<evidence type="ECO:0000313" key="8">
    <source>
        <dbReference type="Proteomes" id="UP000256970"/>
    </source>
</evidence>
<dbReference type="PANTHER" id="PTHR22768:SF0">
    <property type="entry name" value="DNA REPLICATION COMPLEX GINS PROTEIN PSF3"/>
    <property type="match status" value="1"/>
</dbReference>
<evidence type="ECO:0000259" key="6">
    <source>
        <dbReference type="Pfam" id="PF22466"/>
    </source>
</evidence>
<evidence type="ECO:0000256" key="1">
    <source>
        <dbReference type="ARBA" id="ARBA00004123"/>
    </source>
</evidence>
<dbReference type="EMBL" id="FNXT01000887">
    <property type="protein sequence ID" value="SZX68896.1"/>
    <property type="molecule type" value="Genomic_DNA"/>
</dbReference>
<evidence type="ECO:0000259" key="5">
    <source>
        <dbReference type="Pfam" id="PF05916"/>
    </source>
</evidence>
<dbReference type="SUPFAM" id="SSF160059">
    <property type="entry name" value="PriA/YqbF domain"/>
    <property type="match status" value="1"/>
</dbReference>
<dbReference type="STRING" id="3088.A0A383VWV2"/>
<dbReference type="InterPro" id="IPR021151">
    <property type="entry name" value="GINS_A"/>
</dbReference>
<dbReference type="Pfam" id="PF22466">
    <property type="entry name" value="PSF3_N"/>
    <property type="match status" value="1"/>
</dbReference>
<dbReference type="Gene3D" id="1.20.58.2050">
    <property type="match status" value="1"/>
</dbReference>
<keyword evidence="3" id="KW-0235">DNA replication</keyword>
<gene>
    <name evidence="7" type="ORF">BQ4739_LOCUS9210</name>
</gene>
<dbReference type="SUPFAM" id="SSF158573">
    <property type="entry name" value="GINS helical bundle-like"/>
    <property type="match status" value="1"/>
</dbReference>
<dbReference type="AlphaFoldDB" id="A0A383VWV2"/>
<sequence length="211" mass="22950">MAELHERYFDPISLLSEDAMVPCEFQHAVRHLGRVLEPTSTSEDLRKDTRAELPLWLAKSLTERGITRMDAPAVYGEWMQRQVDAGANTVSLKQTPYFYTVGMQCAATMGDSSVAGFLRKAFAERSAKLLTGSLKAPDGAALAAVTSKLNEEEKTLYEAGRQGAAAQEQWWAAGGHTALLLNSNAANKAGVCGVKRRRTTTEAAGDKENMV</sequence>
<evidence type="ECO:0000256" key="4">
    <source>
        <dbReference type="ARBA" id="ARBA00023242"/>
    </source>
</evidence>
<evidence type="ECO:0000256" key="2">
    <source>
        <dbReference type="ARBA" id="ARBA00006343"/>
    </source>
</evidence>
<feature type="domain" description="DNA replication complex GINS protein PSF3 N-terminal" evidence="6">
    <location>
        <begin position="13"/>
        <end position="62"/>
    </location>
</feature>
<dbReference type="GO" id="GO:1902975">
    <property type="term" value="P:mitotic DNA replication initiation"/>
    <property type="evidence" value="ECO:0007669"/>
    <property type="project" value="TreeGrafter"/>
</dbReference>
<accession>A0A383VWV2</accession>
<dbReference type="CDD" id="cd21693">
    <property type="entry name" value="GINS_B_Psf3"/>
    <property type="match status" value="1"/>
</dbReference>
<reference evidence="7 8" key="1">
    <citation type="submission" date="2016-10" db="EMBL/GenBank/DDBJ databases">
        <authorList>
            <person name="Cai Z."/>
        </authorList>
    </citation>
    <scope>NUCLEOTIDE SEQUENCE [LARGE SCALE GENOMIC DNA]</scope>
</reference>
<keyword evidence="4" id="KW-0539">Nucleus</keyword>
<organism evidence="7 8">
    <name type="scientific">Tetradesmus obliquus</name>
    <name type="common">Green alga</name>
    <name type="synonym">Acutodesmus obliquus</name>
    <dbReference type="NCBI Taxonomy" id="3088"/>
    <lineage>
        <taxon>Eukaryota</taxon>
        <taxon>Viridiplantae</taxon>
        <taxon>Chlorophyta</taxon>
        <taxon>core chlorophytes</taxon>
        <taxon>Chlorophyceae</taxon>
        <taxon>CS clade</taxon>
        <taxon>Sphaeropleales</taxon>
        <taxon>Scenedesmaceae</taxon>
        <taxon>Tetradesmus</taxon>
    </lineage>
</organism>
<dbReference type="Proteomes" id="UP000256970">
    <property type="component" value="Unassembled WGS sequence"/>
</dbReference>
<proteinExistence type="inferred from homology"/>
<dbReference type="InterPro" id="IPR036224">
    <property type="entry name" value="GINS_bundle-like_dom_sf"/>
</dbReference>
<dbReference type="PANTHER" id="PTHR22768">
    <property type="entry name" value="DNA REPLICATION COMPLEX GINS PROTEIN PSF3"/>
    <property type="match status" value="1"/>
</dbReference>
<dbReference type="InterPro" id="IPR010492">
    <property type="entry name" value="GINS_Psf3"/>
</dbReference>
<keyword evidence="8" id="KW-1185">Reference proteome</keyword>
<evidence type="ECO:0000313" key="7">
    <source>
        <dbReference type="EMBL" id="SZX68896.1"/>
    </source>
</evidence>
<dbReference type="GO" id="GO:0000811">
    <property type="term" value="C:GINS complex"/>
    <property type="evidence" value="ECO:0007669"/>
    <property type="project" value="TreeGrafter"/>
</dbReference>
<dbReference type="Pfam" id="PF05916">
    <property type="entry name" value="Sld5"/>
    <property type="match status" value="1"/>
</dbReference>
<dbReference type="CDD" id="cd11713">
    <property type="entry name" value="GINS_A_psf3"/>
    <property type="match status" value="1"/>
</dbReference>